<protein>
    <submittedName>
        <fullName evidence="1">Uncharacterized protein</fullName>
    </submittedName>
</protein>
<proteinExistence type="predicted"/>
<evidence type="ECO:0000313" key="1">
    <source>
        <dbReference type="EMBL" id="EEW26785.1"/>
    </source>
</evidence>
<evidence type="ECO:0000313" key="2">
    <source>
        <dbReference type="Proteomes" id="UP000010121"/>
    </source>
</evidence>
<sequence length="46" mass="5120">MVRDPAHNLSKTRKQVAALIVIQPSQNIFQTVTMAQRTNSIQDVAV</sequence>
<gene>
    <name evidence="1" type="ORF">Rsw2DRAFT_0020</name>
</gene>
<name>C8RW42_9RHOB</name>
<keyword evidence="2" id="KW-1185">Reference proteome</keyword>
<dbReference type="Proteomes" id="UP000010121">
    <property type="component" value="Unassembled WGS sequence"/>
</dbReference>
<dbReference type="AlphaFoldDB" id="C8RW42"/>
<reference evidence="1 2" key="1">
    <citation type="submission" date="2009-08" db="EMBL/GenBank/DDBJ databases">
        <title>The draft genome of Rhodobacter sp. SW2.</title>
        <authorList>
            <consortium name="US DOE Joint Genome Institute (JGI-PGF)"/>
            <person name="Lucas S."/>
            <person name="Copeland A."/>
            <person name="Lapidus A."/>
            <person name="Glavina del Rio T."/>
            <person name="Tice H."/>
            <person name="Bruce D."/>
            <person name="Goodwin L."/>
            <person name="Pitluck S."/>
            <person name="Larimer F."/>
            <person name="Land M.L."/>
            <person name="Hauser L."/>
            <person name="Emerson D."/>
        </authorList>
    </citation>
    <scope>NUCLEOTIDE SEQUENCE [LARGE SCALE GENOMIC DNA]</scope>
    <source>
        <strain evidence="1 2">SW2</strain>
    </source>
</reference>
<dbReference type="EMBL" id="ACYY01000001">
    <property type="protein sequence ID" value="EEW26785.1"/>
    <property type="molecule type" value="Genomic_DNA"/>
</dbReference>
<comment type="caution">
    <text evidence="1">The sequence shown here is derived from an EMBL/GenBank/DDBJ whole genome shotgun (WGS) entry which is preliminary data.</text>
</comment>
<organism evidence="1 2">
    <name type="scientific">Rhodobacter ferrooxidans</name>
    <dbReference type="NCBI Taxonomy" id="371731"/>
    <lineage>
        <taxon>Bacteria</taxon>
        <taxon>Pseudomonadati</taxon>
        <taxon>Pseudomonadota</taxon>
        <taxon>Alphaproteobacteria</taxon>
        <taxon>Rhodobacterales</taxon>
        <taxon>Rhodobacter group</taxon>
        <taxon>Rhodobacter</taxon>
    </lineage>
</organism>
<accession>C8RW42</accession>